<comment type="caution">
    <text evidence="3">The sequence shown here is derived from an EMBL/GenBank/DDBJ whole genome shotgun (WGS) entry which is preliminary data.</text>
</comment>
<sequence length="287" mass="33131">MVCNFRTIGGALLVVSSGMALRSCSTLDEFVETFNKVVLVAYTKLVEISEGSLCFTVQAETPAALKELWNMYKDGTLQKRLQEFLVTDDIKQLTDVEDIEVAVFIDEQEYVMSYNFLQNQAVPDMIVERFRRKSDSFFHINSNQKEIAMMKLTQAENQLSFERQVHGEEIKKLKEKIILAGEPRDYEILERPRERRRRNSDSNLYYKAREVEVEQTNNQPERASEGGALLDFEKRMFVENYLQNIHETHSMTTETSDSGIRTHGATSEIEMQDISGNYFILVMACQS</sequence>
<keyword evidence="1" id="KW-0732">Signal</keyword>
<dbReference type="Proteomes" id="UP001159428">
    <property type="component" value="Unassembled WGS sequence"/>
</dbReference>
<accession>A0AAU9XJF4</accession>
<protein>
    <recommendedName>
        <fullName evidence="2">TRADD-like N-terminal domain-containing protein</fullName>
    </recommendedName>
</protein>
<feature type="non-terminal residue" evidence="3">
    <location>
        <position position="287"/>
    </location>
</feature>
<feature type="signal peptide" evidence="1">
    <location>
        <begin position="1"/>
        <end position="20"/>
    </location>
</feature>
<organism evidence="3 4">
    <name type="scientific">Pocillopora meandrina</name>
    <dbReference type="NCBI Taxonomy" id="46732"/>
    <lineage>
        <taxon>Eukaryota</taxon>
        <taxon>Metazoa</taxon>
        <taxon>Cnidaria</taxon>
        <taxon>Anthozoa</taxon>
        <taxon>Hexacorallia</taxon>
        <taxon>Scleractinia</taxon>
        <taxon>Astrocoeniina</taxon>
        <taxon>Pocilloporidae</taxon>
        <taxon>Pocillopora</taxon>
    </lineage>
</organism>
<dbReference type="EMBL" id="CALNXJ010000044">
    <property type="protein sequence ID" value="CAH3148373.1"/>
    <property type="molecule type" value="Genomic_DNA"/>
</dbReference>
<reference evidence="3 4" key="1">
    <citation type="submission" date="2022-05" db="EMBL/GenBank/DDBJ databases">
        <authorList>
            <consortium name="Genoscope - CEA"/>
            <person name="William W."/>
        </authorList>
    </citation>
    <scope>NUCLEOTIDE SEQUENCE [LARGE SCALE GENOMIC DNA]</scope>
</reference>
<name>A0AAU9XJF4_9CNID</name>
<feature type="domain" description="TRADD-like N-terminal" evidence="2">
    <location>
        <begin position="25"/>
        <end position="89"/>
    </location>
</feature>
<gene>
    <name evidence="3" type="ORF">PMEA_00023846</name>
</gene>
<dbReference type="InterPro" id="IPR049341">
    <property type="entry name" value="TRADD-like_N"/>
</dbReference>
<dbReference type="AlphaFoldDB" id="A0AAU9XJF4"/>
<keyword evidence="4" id="KW-1185">Reference proteome</keyword>
<evidence type="ECO:0000313" key="3">
    <source>
        <dbReference type="EMBL" id="CAH3148373.1"/>
    </source>
</evidence>
<evidence type="ECO:0000259" key="2">
    <source>
        <dbReference type="Pfam" id="PF20694"/>
    </source>
</evidence>
<evidence type="ECO:0000313" key="4">
    <source>
        <dbReference type="Proteomes" id="UP001159428"/>
    </source>
</evidence>
<proteinExistence type="predicted"/>
<feature type="chain" id="PRO_5043471331" description="TRADD-like N-terminal domain-containing protein" evidence="1">
    <location>
        <begin position="21"/>
        <end position="287"/>
    </location>
</feature>
<dbReference type="Pfam" id="PF20694">
    <property type="entry name" value="TRADD-like_N"/>
    <property type="match status" value="1"/>
</dbReference>
<evidence type="ECO:0000256" key="1">
    <source>
        <dbReference type="SAM" id="SignalP"/>
    </source>
</evidence>